<comment type="catalytic activity">
    <reaction evidence="1">
        <text>[protein]-peptidylproline (omega=180) = [protein]-peptidylproline (omega=0)</text>
        <dbReference type="Rhea" id="RHEA:16237"/>
        <dbReference type="Rhea" id="RHEA-COMP:10747"/>
        <dbReference type="Rhea" id="RHEA-COMP:10748"/>
        <dbReference type="ChEBI" id="CHEBI:83833"/>
        <dbReference type="ChEBI" id="CHEBI:83834"/>
        <dbReference type="EC" id="5.2.1.8"/>
    </reaction>
</comment>
<dbReference type="RefSeq" id="WP_386021445.1">
    <property type="nucleotide sequence ID" value="NZ_JBHUHX010000001.1"/>
</dbReference>
<keyword evidence="9" id="KW-1185">Reference proteome</keyword>
<dbReference type="InterPro" id="IPR046357">
    <property type="entry name" value="PPIase_dom_sf"/>
</dbReference>
<name>A0ABW4Y3X0_9GAMM</name>
<dbReference type="PANTHER" id="PTHR47245:SF2">
    <property type="entry name" value="PEPTIDYL-PROLYL CIS-TRANS ISOMERASE HP_0175-RELATED"/>
    <property type="match status" value="1"/>
</dbReference>
<dbReference type="PROSITE" id="PS01096">
    <property type="entry name" value="PPIC_PPIASE_1"/>
    <property type="match status" value="1"/>
</dbReference>
<dbReference type="Proteomes" id="UP001597337">
    <property type="component" value="Unassembled WGS sequence"/>
</dbReference>
<dbReference type="SUPFAM" id="SSF109998">
    <property type="entry name" value="Triger factor/SurA peptide-binding domain-like"/>
    <property type="match status" value="1"/>
</dbReference>
<dbReference type="PROSITE" id="PS50198">
    <property type="entry name" value="PPIC_PPIASE_2"/>
    <property type="match status" value="1"/>
</dbReference>
<comment type="caution">
    <text evidence="8">The sequence shown here is derived from an EMBL/GenBank/DDBJ whole genome shotgun (WGS) entry which is preliminary data.</text>
</comment>
<dbReference type="SUPFAM" id="SSF54534">
    <property type="entry name" value="FKBP-like"/>
    <property type="match status" value="1"/>
</dbReference>
<gene>
    <name evidence="8" type="ORF">ACFSJC_00140</name>
</gene>
<comment type="similarity">
    <text evidence="2">Belongs to the PpiC/parvulin rotamase family.</text>
</comment>
<evidence type="ECO:0000256" key="3">
    <source>
        <dbReference type="ARBA" id="ARBA00013194"/>
    </source>
</evidence>
<organism evidence="8 9">
    <name type="scientific">Thiorhodococcus fuscus</name>
    <dbReference type="NCBI Taxonomy" id="527200"/>
    <lineage>
        <taxon>Bacteria</taxon>
        <taxon>Pseudomonadati</taxon>
        <taxon>Pseudomonadota</taxon>
        <taxon>Gammaproteobacteria</taxon>
        <taxon>Chromatiales</taxon>
        <taxon>Chromatiaceae</taxon>
        <taxon>Thiorhodococcus</taxon>
    </lineage>
</organism>
<evidence type="ECO:0000313" key="9">
    <source>
        <dbReference type="Proteomes" id="UP001597337"/>
    </source>
</evidence>
<dbReference type="InterPro" id="IPR027304">
    <property type="entry name" value="Trigger_fact/SurA_dom_sf"/>
</dbReference>
<evidence type="ECO:0000256" key="2">
    <source>
        <dbReference type="ARBA" id="ARBA00007656"/>
    </source>
</evidence>
<evidence type="ECO:0000256" key="5">
    <source>
        <dbReference type="PROSITE-ProRule" id="PRU00278"/>
    </source>
</evidence>
<keyword evidence="4 5" id="KW-0697">Rotamase</keyword>
<dbReference type="PROSITE" id="PS51257">
    <property type="entry name" value="PROKAR_LIPOPROTEIN"/>
    <property type="match status" value="1"/>
</dbReference>
<dbReference type="Pfam" id="PF13145">
    <property type="entry name" value="Rotamase_2"/>
    <property type="match status" value="1"/>
</dbReference>
<dbReference type="GO" id="GO:0016853">
    <property type="term" value="F:isomerase activity"/>
    <property type="evidence" value="ECO:0007669"/>
    <property type="project" value="UniProtKB-KW"/>
</dbReference>
<keyword evidence="5 8" id="KW-0413">Isomerase</keyword>
<dbReference type="Gene3D" id="3.10.50.40">
    <property type="match status" value="1"/>
</dbReference>
<sequence length="290" mass="32210">MKSARISLVAFALLASGACYADDAKDTDSPDTLIATVNGTPYTLDVFRLFYMERLQGSRGENSPALQQQVFDEFMGLIVASQEGEKLKLEDDRNVVAALKLERMKVMSNAALSKMAEELEPTEEQLKAAYDQVKEQAARTEYKARHILVKDEDEAKKIIKQLDKGGDFEELAKKNSLGPTAKNGGELGWFDPSQMVAPFAEAIAAMKPGSYSKEPVHTQFGWHVINLQETRKAEPPTFEEAKPRLIAAVKRQMIAEKLTKMRDSAMVELNEDVVKLKPNPEAAEGESKDK</sequence>
<evidence type="ECO:0000313" key="8">
    <source>
        <dbReference type="EMBL" id="MFD2110245.1"/>
    </source>
</evidence>
<feature type="signal peptide" evidence="6">
    <location>
        <begin position="1"/>
        <end position="21"/>
    </location>
</feature>
<proteinExistence type="inferred from homology"/>
<accession>A0ABW4Y3X0</accession>
<dbReference type="EC" id="5.2.1.8" evidence="3"/>
<dbReference type="PANTHER" id="PTHR47245">
    <property type="entry name" value="PEPTIDYLPROLYL ISOMERASE"/>
    <property type="match status" value="1"/>
</dbReference>
<dbReference type="InterPro" id="IPR023058">
    <property type="entry name" value="PPIase_PpiC_CS"/>
</dbReference>
<protein>
    <recommendedName>
        <fullName evidence="3">peptidylprolyl isomerase</fullName>
        <ecNumber evidence="3">5.2.1.8</ecNumber>
    </recommendedName>
</protein>
<feature type="domain" description="PpiC" evidence="7">
    <location>
        <begin position="139"/>
        <end position="229"/>
    </location>
</feature>
<keyword evidence="6" id="KW-0732">Signal</keyword>
<dbReference type="EMBL" id="JBHUHX010000001">
    <property type="protein sequence ID" value="MFD2110245.1"/>
    <property type="molecule type" value="Genomic_DNA"/>
</dbReference>
<feature type="chain" id="PRO_5046243995" description="peptidylprolyl isomerase" evidence="6">
    <location>
        <begin position="22"/>
        <end position="290"/>
    </location>
</feature>
<evidence type="ECO:0000259" key="7">
    <source>
        <dbReference type="PROSITE" id="PS50198"/>
    </source>
</evidence>
<reference evidence="9" key="1">
    <citation type="journal article" date="2019" name="Int. J. Syst. Evol. Microbiol.">
        <title>The Global Catalogue of Microorganisms (GCM) 10K type strain sequencing project: providing services to taxonomists for standard genome sequencing and annotation.</title>
        <authorList>
            <consortium name="The Broad Institute Genomics Platform"/>
            <consortium name="The Broad Institute Genome Sequencing Center for Infectious Disease"/>
            <person name="Wu L."/>
            <person name="Ma J."/>
        </authorList>
    </citation>
    <scope>NUCLEOTIDE SEQUENCE [LARGE SCALE GENOMIC DNA]</scope>
    <source>
        <strain evidence="9">KACC 12597</strain>
    </source>
</reference>
<dbReference type="InterPro" id="IPR050245">
    <property type="entry name" value="PrsA_foldase"/>
</dbReference>
<evidence type="ECO:0000256" key="6">
    <source>
        <dbReference type="SAM" id="SignalP"/>
    </source>
</evidence>
<dbReference type="InterPro" id="IPR000297">
    <property type="entry name" value="PPIase_PpiC"/>
</dbReference>
<evidence type="ECO:0000256" key="1">
    <source>
        <dbReference type="ARBA" id="ARBA00000971"/>
    </source>
</evidence>
<evidence type="ECO:0000256" key="4">
    <source>
        <dbReference type="ARBA" id="ARBA00023110"/>
    </source>
</evidence>